<comment type="caution">
    <text evidence="1">The sequence shown here is derived from an EMBL/GenBank/DDBJ whole genome shotgun (WGS) entry which is preliminary data.</text>
</comment>
<proteinExistence type="predicted"/>
<evidence type="ECO:0000313" key="1">
    <source>
        <dbReference type="EMBL" id="PNP43346.1"/>
    </source>
</evidence>
<dbReference type="OrthoDB" id="540004at2759"/>
<dbReference type="PANTHER" id="PTHR45036">
    <property type="entry name" value="METHYLTRANSFERASE LIKE 7B"/>
    <property type="match status" value="1"/>
</dbReference>
<name>A0A2K0TCT4_9HYPO</name>
<dbReference type="PANTHER" id="PTHR45036:SF1">
    <property type="entry name" value="METHYLTRANSFERASE LIKE 7A"/>
    <property type="match status" value="1"/>
</dbReference>
<accession>A0A2K0TCT4</accession>
<dbReference type="Gene3D" id="3.40.50.150">
    <property type="entry name" value="Vaccinia Virus protein VP39"/>
    <property type="match status" value="1"/>
</dbReference>
<evidence type="ECO:0008006" key="3">
    <source>
        <dbReference type="Google" id="ProtNLM"/>
    </source>
</evidence>
<dbReference type="AlphaFoldDB" id="A0A2K0TCT4"/>
<dbReference type="EMBL" id="MTYH01000042">
    <property type="protein sequence ID" value="PNP43346.1"/>
    <property type="molecule type" value="Genomic_DNA"/>
</dbReference>
<organism evidence="1 2">
    <name type="scientific">Trichoderma gamsii</name>
    <dbReference type="NCBI Taxonomy" id="398673"/>
    <lineage>
        <taxon>Eukaryota</taxon>
        <taxon>Fungi</taxon>
        <taxon>Dikarya</taxon>
        <taxon>Ascomycota</taxon>
        <taxon>Pezizomycotina</taxon>
        <taxon>Sordariomycetes</taxon>
        <taxon>Hypocreomycetidae</taxon>
        <taxon>Hypocreales</taxon>
        <taxon>Hypocreaceae</taxon>
        <taxon>Trichoderma</taxon>
    </lineage>
</organism>
<dbReference type="Pfam" id="PF13489">
    <property type="entry name" value="Methyltransf_23"/>
    <property type="match status" value="1"/>
</dbReference>
<gene>
    <name evidence="1" type="ORF">TGAMA5MH_04803</name>
</gene>
<protein>
    <recommendedName>
        <fullName evidence="3">Methyltransferase type 11 domain-containing protein</fullName>
    </recommendedName>
</protein>
<dbReference type="InterPro" id="IPR052356">
    <property type="entry name" value="Thiol_S-MT"/>
</dbReference>
<dbReference type="Proteomes" id="UP000236546">
    <property type="component" value="Unassembled WGS sequence"/>
</dbReference>
<evidence type="ECO:0000313" key="2">
    <source>
        <dbReference type="Proteomes" id="UP000236546"/>
    </source>
</evidence>
<dbReference type="CDD" id="cd02440">
    <property type="entry name" value="AdoMet_MTases"/>
    <property type="match status" value="1"/>
</dbReference>
<reference evidence="1 2" key="1">
    <citation type="submission" date="2017-02" db="EMBL/GenBank/DDBJ databases">
        <title>Genomes of Trichoderma spp. with biocontrol activity.</title>
        <authorList>
            <person name="Gardiner D."/>
            <person name="Kazan K."/>
            <person name="Vos C."/>
            <person name="Harvey P."/>
        </authorList>
    </citation>
    <scope>NUCLEOTIDE SEQUENCE [LARGE SCALE GENOMIC DNA]</scope>
    <source>
        <strain evidence="1 2">A5MH</strain>
    </source>
</reference>
<sequence>MDTLATFWDAFIHLIGPWQFMSISFRHIPATIRGLIRDKDYGALLSIARFEEALFGTFWATIGPNVKLNAEQRVIPLLEGRIKAGVVHDEVVSTPVYGTVIEVGAGSGMYADVFARFLENADSAHDNESLRHRKTTGGHITKMYGVEPNPISAKALGQRVKDLGMDDIYHVVPVGIEYVDDPSAWDGKIEPGSVDCIVSILCLCSIPEPEKNIKLLYNLLKPGGRWYAYEHVKVWRGGPLLSLYQRFVNLVWPHFLGGCQLCRDTEKTLRAAGTFKEIDFVQLAAQPPYQVLPHKIGILTK</sequence>
<dbReference type="SUPFAM" id="SSF53335">
    <property type="entry name" value="S-adenosyl-L-methionine-dependent methyltransferases"/>
    <property type="match status" value="1"/>
</dbReference>
<dbReference type="InterPro" id="IPR029063">
    <property type="entry name" value="SAM-dependent_MTases_sf"/>
</dbReference>